<dbReference type="STRING" id="1042311.A0A2T3YQZ7"/>
<dbReference type="InterPro" id="IPR001138">
    <property type="entry name" value="Zn2Cys6_DnaBD"/>
</dbReference>
<evidence type="ECO:0000256" key="4">
    <source>
        <dbReference type="ARBA" id="ARBA00023163"/>
    </source>
</evidence>
<evidence type="ECO:0000256" key="6">
    <source>
        <dbReference type="SAM" id="MobiDB-lite"/>
    </source>
</evidence>
<keyword evidence="2" id="KW-0479">Metal-binding</keyword>
<dbReference type="InterPro" id="IPR007219">
    <property type="entry name" value="XnlR_reg_dom"/>
</dbReference>
<dbReference type="GO" id="GO:0008270">
    <property type="term" value="F:zinc ion binding"/>
    <property type="evidence" value="ECO:0007669"/>
    <property type="project" value="InterPro"/>
</dbReference>
<dbReference type="PROSITE" id="PS00463">
    <property type="entry name" value="ZN2_CY6_FUNGAL_1"/>
    <property type="match status" value="1"/>
</dbReference>
<organism evidence="8 9">
    <name type="scientific">Trichoderma asperellum (strain ATCC 204424 / CBS 433.97 / NBRC 101777)</name>
    <dbReference type="NCBI Taxonomy" id="1042311"/>
    <lineage>
        <taxon>Eukaryota</taxon>
        <taxon>Fungi</taxon>
        <taxon>Dikarya</taxon>
        <taxon>Ascomycota</taxon>
        <taxon>Pezizomycotina</taxon>
        <taxon>Sordariomycetes</taxon>
        <taxon>Hypocreomycetidae</taxon>
        <taxon>Hypocreales</taxon>
        <taxon>Hypocreaceae</taxon>
        <taxon>Trichoderma</taxon>
    </lineage>
</organism>
<dbReference type="Pfam" id="PF00172">
    <property type="entry name" value="Zn_clus"/>
    <property type="match status" value="1"/>
</dbReference>
<dbReference type="SMART" id="SM00066">
    <property type="entry name" value="GAL4"/>
    <property type="match status" value="1"/>
</dbReference>
<dbReference type="EMBL" id="KZ679284">
    <property type="protein sequence ID" value="PTB35000.1"/>
    <property type="molecule type" value="Genomic_DNA"/>
</dbReference>
<dbReference type="GO" id="GO:0000981">
    <property type="term" value="F:DNA-binding transcription factor activity, RNA polymerase II-specific"/>
    <property type="evidence" value="ECO:0007669"/>
    <property type="project" value="InterPro"/>
</dbReference>
<feature type="domain" description="Zn(2)-C6 fungal-type" evidence="7">
    <location>
        <begin position="22"/>
        <end position="52"/>
    </location>
</feature>
<proteinExistence type="predicted"/>
<dbReference type="GO" id="GO:0006351">
    <property type="term" value="P:DNA-templated transcription"/>
    <property type="evidence" value="ECO:0007669"/>
    <property type="project" value="InterPro"/>
</dbReference>
<evidence type="ECO:0000256" key="3">
    <source>
        <dbReference type="ARBA" id="ARBA00023015"/>
    </source>
</evidence>
<feature type="region of interest" description="Disordered" evidence="6">
    <location>
        <begin position="58"/>
        <end position="89"/>
    </location>
</feature>
<evidence type="ECO:0000313" key="8">
    <source>
        <dbReference type="EMBL" id="PTB35000.1"/>
    </source>
</evidence>
<dbReference type="PANTHER" id="PTHR47338:SF10">
    <property type="entry name" value="TRANSCRIPTION FACTOR DOMAIN-CONTAINING PROTEIN-RELATED"/>
    <property type="match status" value="1"/>
</dbReference>
<dbReference type="InterPro" id="IPR050815">
    <property type="entry name" value="TF_fung"/>
</dbReference>
<dbReference type="PROSITE" id="PS50048">
    <property type="entry name" value="ZN2_CY6_FUNGAL_2"/>
    <property type="match status" value="1"/>
</dbReference>
<dbReference type="InterPro" id="IPR036864">
    <property type="entry name" value="Zn2-C6_fun-type_DNA-bd_sf"/>
</dbReference>
<dbReference type="SUPFAM" id="SSF57701">
    <property type="entry name" value="Zn2/Cys6 DNA-binding domain"/>
    <property type="match status" value="1"/>
</dbReference>
<accession>A0A2T3YQZ7</accession>
<dbReference type="GO" id="GO:0003677">
    <property type="term" value="F:DNA binding"/>
    <property type="evidence" value="ECO:0007669"/>
    <property type="project" value="InterPro"/>
</dbReference>
<evidence type="ECO:0000256" key="1">
    <source>
        <dbReference type="ARBA" id="ARBA00004123"/>
    </source>
</evidence>
<dbReference type="Gene3D" id="4.10.240.10">
    <property type="entry name" value="Zn(2)-C6 fungal-type DNA-binding domain"/>
    <property type="match status" value="1"/>
</dbReference>
<keyword evidence="9" id="KW-1185">Reference proteome</keyword>
<protein>
    <recommendedName>
        <fullName evidence="7">Zn(2)-C6 fungal-type domain-containing protein</fullName>
    </recommendedName>
</protein>
<reference evidence="8 9" key="1">
    <citation type="submission" date="2016-07" db="EMBL/GenBank/DDBJ databases">
        <title>Multiple horizontal gene transfer events from other fungi enriched the ability of initially mycotrophic Trichoderma (Ascomycota) to feed on dead plant biomass.</title>
        <authorList>
            <consortium name="DOE Joint Genome Institute"/>
            <person name="Aerts A."/>
            <person name="Atanasova L."/>
            <person name="Chenthamara K."/>
            <person name="Zhang J."/>
            <person name="Grujic M."/>
            <person name="Henrissat B."/>
            <person name="Kuo A."/>
            <person name="Salamov A."/>
            <person name="Lipzen A."/>
            <person name="Labutti K."/>
            <person name="Barry K."/>
            <person name="Miao Y."/>
            <person name="Rahimi M.J."/>
            <person name="Shen Q."/>
            <person name="Grigoriev I.V."/>
            <person name="Kubicek C.P."/>
            <person name="Druzhinina I.S."/>
        </authorList>
    </citation>
    <scope>NUCLEOTIDE SEQUENCE [LARGE SCALE GENOMIC DNA]</scope>
    <source>
        <strain evidence="8 9">CBS 433.97</strain>
    </source>
</reference>
<keyword evidence="5" id="KW-0539">Nucleus</keyword>
<gene>
    <name evidence="8" type="ORF">M441DRAFT_205667</name>
</gene>
<feature type="region of interest" description="Disordered" evidence="6">
    <location>
        <begin position="118"/>
        <end position="144"/>
    </location>
</feature>
<dbReference type="CDD" id="cd00067">
    <property type="entry name" value="GAL4"/>
    <property type="match status" value="1"/>
</dbReference>
<dbReference type="OrthoDB" id="3862662at2759"/>
<evidence type="ECO:0000256" key="5">
    <source>
        <dbReference type="ARBA" id="ARBA00023242"/>
    </source>
</evidence>
<evidence type="ECO:0000256" key="2">
    <source>
        <dbReference type="ARBA" id="ARBA00022723"/>
    </source>
</evidence>
<evidence type="ECO:0000259" key="7">
    <source>
        <dbReference type="PROSITE" id="PS50048"/>
    </source>
</evidence>
<feature type="compositionally biased region" description="Polar residues" evidence="6">
    <location>
        <begin position="122"/>
        <end position="135"/>
    </location>
</feature>
<keyword evidence="3" id="KW-0805">Transcription regulation</keyword>
<dbReference type="Proteomes" id="UP000240493">
    <property type="component" value="Unassembled WGS sequence"/>
</dbReference>
<dbReference type="AlphaFoldDB" id="A0A2T3YQZ7"/>
<feature type="region of interest" description="Disordered" evidence="6">
    <location>
        <begin position="1"/>
        <end position="20"/>
    </location>
</feature>
<dbReference type="Pfam" id="PF04082">
    <property type="entry name" value="Fungal_trans"/>
    <property type="match status" value="1"/>
</dbReference>
<keyword evidence="4" id="KW-0804">Transcription</keyword>
<feature type="compositionally biased region" description="Polar residues" evidence="6">
    <location>
        <begin position="80"/>
        <end position="89"/>
    </location>
</feature>
<dbReference type="CDD" id="cd12148">
    <property type="entry name" value="fungal_TF_MHR"/>
    <property type="match status" value="1"/>
</dbReference>
<comment type="subcellular location">
    <subcellularLocation>
        <location evidence="1">Nucleus</location>
    </subcellularLocation>
</comment>
<dbReference type="SMART" id="SM00906">
    <property type="entry name" value="Fungal_trans"/>
    <property type="match status" value="1"/>
</dbReference>
<evidence type="ECO:0000313" key="9">
    <source>
        <dbReference type="Proteomes" id="UP000240493"/>
    </source>
</evidence>
<dbReference type="PANTHER" id="PTHR47338">
    <property type="entry name" value="ZN(II)2CYS6 TRANSCRIPTION FACTOR (EUROFUNG)-RELATED"/>
    <property type="match status" value="1"/>
</dbReference>
<feature type="region of interest" description="Disordered" evidence="6">
    <location>
        <begin position="670"/>
        <end position="695"/>
    </location>
</feature>
<dbReference type="GO" id="GO:0005634">
    <property type="term" value="C:nucleus"/>
    <property type="evidence" value="ECO:0007669"/>
    <property type="project" value="UniProtKB-SubCell"/>
</dbReference>
<name>A0A2T3YQZ7_TRIA4</name>
<sequence length="725" mass="82244">MSSIWSNADRGGQGSDPKSSIACQSCRRRKVKCDRELPSCQVCLGTLQSCQYPARHLKPGPKIGTLQRRKRRERIQSRSNSTLIQPESINSCSSLEDIQEVESGVTGSSDNEQATAIDAQSGGKSLSRPLNSSNNEEVDRTSQDIGCSVNMSDLSFILHPSHETSTPDGGQEHGNTIHVSSADKQSIHQQVYLTLELSEDQIDELLHLYFDNMVAFSLFHEPTFRSKLNAIDSAAQLSALLAAISGYATRFLPTEADNVSVNDCQRVKGQQTSKFVNLALHLVDEALCDCADETPPLCVLQALVIATHCQLTQGVRGRAWRSLGMCVRLAYELNLHLLDSTQAVKRNKERRWQEDEERRRAWWAIWEMDVFASTVRRTPPAINWCQMEVLLPALDAYWHSGQPVTSCFLEQDPASRWRTLLDSGNKSPKAWFIVINSLMKDAQTISCPRGVPCVNEANRNASSTVFMSKELYSNSVEESQQNLETLMNSIHCFMQALPESLRYRQQYLSFDARETGQIESKRQLHSSIYNIYIMAQLARLMIYRYDIFNGHIELPKSKSARKSVLNFQDQENIALRQYFEAADSILNIVNRSCEDHIQYINPFLSSTIWLAAAVQLFRNSIGGFSTNTSLIKSRFDVLYLTYKQCVDFWNTETAMQQNLELLETQLEGEKLEDSESTNRSFSADPRQIRLSRPRRQSWISSRSNFATTFKRQNETILSLQEKQSM</sequence>